<accession>A0A8X6QCQ2</accession>
<gene>
    <name evidence="2" type="ORF">NPIL_304271</name>
</gene>
<dbReference type="Proteomes" id="UP000887013">
    <property type="component" value="Unassembled WGS sequence"/>
</dbReference>
<proteinExistence type="predicted"/>
<sequence>MGQRSADALMNPAESRNARREATSLESTLTVTGRSAFTFCSIYLKINVSKIFFLPSFSSFPECRGENQAQGGEWLDIHVS</sequence>
<organism evidence="2 3">
    <name type="scientific">Nephila pilipes</name>
    <name type="common">Giant wood spider</name>
    <name type="synonym">Nephila maculata</name>
    <dbReference type="NCBI Taxonomy" id="299642"/>
    <lineage>
        <taxon>Eukaryota</taxon>
        <taxon>Metazoa</taxon>
        <taxon>Ecdysozoa</taxon>
        <taxon>Arthropoda</taxon>
        <taxon>Chelicerata</taxon>
        <taxon>Arachnida</taxon>
        <taxon>Araneae</taxon>
        <taxon>Araneomorphae</taxon>
        <taxon>Entelegynae</taxon>
        <taxon>Araneoidea</taxon>
        <taxon>Nephilidae</taxon>
        <taxon>Nephila</taxon>
    </lineage>
</organism>
<name>A0A8X6QCQ2_NEPPI</name>
<dbReference type="AlphaFoldDB" id="A0A8X6QCQ2"/>
<dbReference type="EMBL" id="BMAW01077541">
    <property type="protein sequence ID" value="GFU06895.1"/>
    <property type="molecule type" value="Genomic_DNA"/>
</dbReference>
<reference evidence="2" key="1">
    <citation type="submission" date="2020-08" db="EMBL/GenBank/DDBJ databases">
        <title>Multicomponent nature underlies the extraordinary mechanical properties of spider dragline silk.</title>
        <authorList>
            <person name="Kono N."/>
            <person name="Nakamura H."/>
            <person name="Mori M."/>
            <person name="Yoshida Y."/>
            <person name="Ohtoshi R."/>
            <person name="Malay A.D."/>
            <person name="Moran D.A.P."/>
            <person name="Tomita M."/>
            <person name="Numata K."/>
            <person name="Arakawa K."/>
        </authorList>
    </citation>
    <scope>NUCLEOTIDE SEQUENCE</scope>
</reference>
<feature type="region of interest" description="Disordered" evidence="1">
    <location>
        <begin position="1"/>
        <end position="24"/>
    </location>
</feature>
<evidence type="ECO:0000313" key="3">
    <source>
        <dbReference type="Proteomes" id="UP000887013"/>
    </source>
</evidence>
<comment type="caution">
    <text evidence="2">The sequence shown here is derived from an EMBL/GenBank/DDBJ whole genome shotgun (WGS) entry which is preliminary data.</text>
</comment>
<evidence type="ECO:0000313" key="2">
    <source>
        <dbReference type="EMBL" id="GFU06895.1"/>
    </source>
</evidence>
<evidence type="ECO:0000256" key="1">
    <source>
        <dbReference type="SAM" id="MobiDB-lite"/>
    </source>
</evidence>
<keyword evidence="3" id="KW-1185">Reference proteome</keyword>
<protein>
    <submittedName>
        <fullName evidence="2">Uncharacterized protein</fullName>
    </submittedName>
</protein>